<feature type="compositionally biased region" description="Basic and acidic residues" evidence="1">
    <location>
        <begin position="48"/>
        <end position="60"/>
    </location>
</feature>
<gene>
    <name evidence="2" type="ORF">EXIGLDRAFT_381560</name>
</gene>
<feature type="compositionally biased region" description="Polar residues" evidence="1">
    <location>
        <begin position="195"/>
        <end position="204"/>
    </location>
</feature>
<feature type="region of interest" description="Disordered" evidence="1">
    <location>
        <begin position="352"/>
        <end position="371"/>
    </location>
</feature>
<evidence type="ECO:0000313" key="2">
    <source>
        <dbReference type="EMBL" id="KZV81536.1"/>
    </source>
</evidence>
<evidence type="ECO:0000256" key="1">
    <source>
        <dbReference type="SAM" id="MobiDB-lite"/>
    </source>
</evidence>
<accession>A0A165BZJ3</accession>
<feature type="compositionally biased region" description="Pro residues" evidence="1">
    <location>
        <begin position="171"/>
        <end position="180"/>
    </location>
</feature>
<feature type="region of interest" description="Disordered" evidence="1">
    <location>
        <begin position="1"/>
        <end position="276"/>
    </location>
</feature>
<reference evidence="2 3" key="1">
    <citation type="journal article" date="2016" name="Mol. Biol. Evol.">
        <title>Comparative Genomics of Early-Diverging Mushroom-Forming Fungi Provides Insights into the Origins of Lignocellulose Decay Capabilities.</title>
        <authorList>
            <person name="Nagy L.G."/>
            <person name="Riley R."/>
            <person name="Tritt A."/>
            <person name="Adam C."/>
            <person name="Daum C."/>
            <person name="Floudas D."/>
            <person name="Sun H."/>
            <person name="Yadav J.S."/>
            <person name="Pangilinan J."/>
            <person name="Larsson K.H."/>
            <person name="Matsuura K."/>
            <person name="Barry K."/>
            <person name="Labutti K."/>
            <person name="Kuo R."/>
            <person name="Ohm R.A."/>
            <person name="Bhattacharya S.S."/>
            <person name="Shirouzu T."/>
            <person name="Yoshinaga Y."/>
            <person name="Martin F.M."/>
            <person name="Grigoriev I.V."/>
            <person name="Hibbett D.S."/>
        </authorList>
    </citation>
    <scope>NUCLEOTIDE SEQUENCE [LARGE SCALE GENOMIC DNA]</scope>
    <source>
        <strain evidence="2 3">HHB12029</strain>
    </source>
</reference>
<feature type="compositionally biased region" description="Acidic residues" evidence="1">
    <location>
        <begin position="20"/>
        <end position="35"/>
    </location>
</feature>
<protein>
    <submittedName>
        <fullName evidence="2">Uncharacterized protein</fullName>
    </submittedName>
</protein>
<feature type="compositionally biased region" description="Low complexity" evidence="1">
    <location>
        <begin position="352"/>
        <end position="365"/>
    </location>
</feature>
<proteinExistence type="predicted"/>
<evidence type="ECO:0000313" key="3">
    <source>
        <dbReference type="Proteomes" id="UP000077266"/>
    </source>
</evidence>
<keyword evidence="3" id="KW-1185">Reference proteome</keyword>
<dbReference type="EMBL" id="KV426385">
    <property type="protein sequence ID" value="KZV81536.1"/>
    <property type="molecule type" value="Genomic_DNA"/>
</dbReference>
<dbReference type="AlphaFoldDB" id="A0A165BZJ3"/>
<dbReference type="Proteomes" id="UP000077266">
    <property type="component" value="Unassembled WGS sequence"/>
</dbReference>
<organism evidence="2 3">
    <name type="scientific">Exidia glandulosa HHB12029</name>
    <dbReference type="NCBI Taxonomy" id="1314781"/>
    <lineage>
        <taxon>Eukaryota</taxon>
        <taxon>Fungi</taxon>
        <taxon>Dikarya</taxon>
        <taxon>Basidiomycota</taxon>
        <taxon>Agaricomycotina</taxon>
        <taxon>Agaricomycetes</taxon>
        <taxon>Auriculariales</taxon>
        <taxon>Exidiaceae</taxon>
        <taxon>Exidia</taxon>
    </lineage>
</organism>
<dbReference type="InParanoid" id="A0A165BZJ3"/>
<name>A0A165BZJ3_EXIGL</name>
<sequence length="371" mass="39102">MHYDDDSSSSASDIDGALLESEDTAGENSGDDMEVEQLGGNGDQSDNDTDRPADWGEDVRPASLAHGSRAPTAHSQRAVSMAPFSRAPAHEVPRASSQPPWARAVVRDVAPPYPMGSFSRDHPPESYRTQPPPSLPASAPSRTRPLPLPAPRQGLHGPRPLPGVSSARRQLPPPPPPPPSHSRADYGAPVHRQPSVLQPEQRTPSAFDVVRSWPRTSVVDSGRPQLQPRHTADMAQAATRGQHFPQPATSDMYGSGTYNPYSQGGNGQSQSQSQDVDMEGAALLHTMTSSSPAGASLRGMYGAPTPSSSMMGMSLFTIPETTEAYGFPNPTHMNNGADGWAESVFGGSNVGASSSGAGWPPGGSSMWDSLT</sequence>